<feature type="region of interest" description="Disordered" evidence="1">
    <location>
        <begin position="295"/>
        <end position="315"/>
    </location>
</feature>
<feature type="non-terminal residue" evidence="3">
    <location>
        <position position="1"/>
    </location>
</feature>
<dbReference type="EMBL" id="CAJOBA010003842">
    <property type="protein sequence ID" value="CAF3694682.1"/>
    <property type="molecule type" value="Genomic_DNA"/>
</dbReference>
<dbReference type="EMBL" id="CAJNOK010003842">
    <property type="protein sequence ID" value="CAF0916617.1"/>
    <property type="molecule type" value="Genomic_DNA"/>
</dbReference>
<comment type="caution">
    <text evidence="3">The sequence shown here is derived from an EMBL/GenBank/DDBJ whole genome shotgun (WGS) entry which is preliminary data.</text>
</comment>
<evidence type="ECO:0000256" key="1">
    <source>
        <dbReference type="SAM" id="MobiDB-lite"/>
    </source>
</evidence>
<name>A0A8S2I5R3_9BILA</name>
<proteinExistence type="predicted"/>
<evidence type="ECO:0000313" key="4">
    <source>
        <dbReference type="Proteomes" id="UP000682733"/>
    </source>
</evidence>
<dbReference type="Proteomes" id="UP000677228">
    <property type="component" value="Unassembled WGS sequence"/>
</dbReference>
<dbReference type="Proteomes" id="UP000682733">
    <property type="component" value="Unassembled WGS sequence"/>
</dbReference>
<protein>
    <submittedName>
        <fullName evidence="3">Uncharacterized protein</fullName>
    </submittedName>
</protein>
<feature type="compositionally biased region" description="Low complexity" evidence="1">
    <location>
        <begin position="295"/>
        <end position="309"/>
    </location>
</feature>
<evidence type="ECO:0000313" key="2">
    <source>
        <dbReference type="EMBL" id="CAF0916617.1"/>
    </source>
</evidence>
<evidence type="ECO:0000313" key="3">
    <source>
        <dbReference type="EMBL" id="CAF3694682.1"/>
    </source>
</evidence>
<reference evidence="3" key="1">
    <citation type="submission" date="2021-02" db="EMBL/GenBank/DDBJ databases">
        <authorList>
            <person name="Nowell W R."/>
        </authorList>
    </citation>
    <scope>NUCLEOTIDE SEQUENCE</scope>
</reference>
<sequence length="497" mass="55245">MVYYPFDDQVAQRTQNDFVTAAQLAASSTVPGHVAIVQGIKGLSPLLNLYKNVRESALFDYMHAVCGGSGHTGHLIRKWLVHVKLDTAMSMSDFLRPMTDLHPPVTQTLSTPRPSRRDAPHYLLDYGNNDLKIVPASGCTTVSTDEFDVNDGAQLISYKHRHDLINVFSDEFFRSASSFVGTKKQCQKERKKILNLTSSFIYEEPIATRNENTQAVQTQLKCKGRKNRNSVGAEPEVVPLATKDNEQTPALVTVPHDDSISRVRPPLTRPIASSIPSSSVLPVTTSSTASALLNQSSQLQTSTPLSPTTRQISSPNVSLISHRSSNNVTSNLLRHNPVIGLNNVLQPTQPHKRHITGTSTDTLNFISQPSQNKRPKVYDDKSLKDEFLKKIDGIFEARLESVERTLTQISTRLAAIENIVFKNSTHFETIVPIVKNIKKNLVTVKQIHNGKNILSHKKATTSITSLARKMCCDLFTKDELLDQVHTHGNDHRINILK</sequence>
<gene>
    <name evidence="2" type="ORF">OVA965_LOCUS10401</name>
    <name evidence="3" type="ORF">TMI583_LOCUS10396</name>
</gene>
<dbReference type="AlphaFoldDB" id="A0A8S2I5R3"/>
<organism evidence="3 4">
    <name type="scientific">Didymodactylos carnosus</name>
    <dbReference type="NCBI Taxonomy" id="1234261"/>
    <lineage>
        <taxon>Eukaryota</taxon>
        <taxon>Metazoa</taxon>
        <taxon>Spiralia</taxon>
        <taxon>Gnathifera</taxon>
        <taxon>Rotifera</taxon>
        <taxon>Eurotatoria</taxon>
        <taxon>Bdelloidea</taxon>
        <taxon>Philodinida</taxon>
        <taxon>Philodinidae</taxon>
        <taxon>Didymodactylos</taxon>
    </lineage>
</organism>
<accession>A0A8S2I5R3</accession>